<comment type="caution">
    <text evidence="2">The sequence shown here is derived from an EMBL/GenBank/DDBJ whole genome shotgun (WGS) entry which is preliminary data.</text>
</comment>
<dbReference type="PANTHER" id="PTHR43464">
    <property type="entry name" value="METHYLTRANSFERASE"/>
    <property type="match status" value="1"/>
</dbReference>
<dbReference type="Proteomes" id="UP000295151">
    <property type="component" value="Unassembled WGS sequence"/>
</dbReference>
<name>A0A4R7SV48_9ACTN</name>
<dbReference type="EMBL" id="SOCE01000003">
    <property type="protein sequence ID" value="TDU82446.1"/>
    <property type="molecule type" value="Genomic_DNA"/>
</dbReference>
<keyword evidence="2" id="KW-0808">Transferase</keyword>
<accession>A0A4R7SV48</accession>
<gene>
    <name evidence="2" type="ORF">EV138_7339</name>
</gene>
<feature type="domain" description="Methyltransferase type 11" evidence="1">
    <location>
        <begin position="47"/>
        <end position="142"/>
    </location>
</feature>
<evidence type="ECO:0000313" key="2">
    <source>
        <dbReference type="EMBL" id="TDU82446.1"/>
    </source>
</evidence>
<evidence type="ECO:0000259" key="1">
    <source>
        <dbReference type="Pfam" id="PF08241"/>
    </source>
</evidence>
<dbReference type="InterPro" id="IPR013216">
    <property type="entry name" value="Methyltransf_11"/>
</dbReference>
<dbReference type="GO" id="GO:0032259">
    <property type="term" value="P:methylation"/>
    <property type="evidence" value="ECO:0007669"/>
    <property type="project" value="UniProtKB-KW"/>
</dbReference>
<dbReference type="SUPFAM" id="SSF53335">
    <property type="entry name" value="S-adenosyl-L-methionine-dependent methyltransferases"/>
    <property type="match status" value="1"/>
</dbReference>
<organism evidence="2 3">
    <name type="scientific">Kribbella voronezhensis</name>
    <dbReference type="NCBI Taxonomy" id="2512212"/>
    <lineage>
        <taxon>Bacteria</taxon>
        <taxon>Bacillati</taxon>
        <taxon>Actinomycetota</taxon>
        <taxon>Actinomycetes</taxon>
        <taxon>Propionibacteriales</taxon>
        <taxon>Kribbellaceae</taxon>
        <taxon>Kribbella</taxon>
    </lineage>
</organism>
<dbReference type="InterPro" id="IPR029063">
    <property type="entry name" value="SAM-dependent_MTases_sf"/>
</dbReference>
<dbReference type="CDD" id="cd02440">
    <property type="entry name" value="AdoMet_MTases"/>
    <property type="match status" value="1"/>
</dbReference>
<keyword evidence="3" id="KW-1185">Reference proteome</keyword>
<sequence>MGVRATRGGGVEIDWGVGSYEPTGELLAPVSEAVVELAGPLAGRTVLDVGCGTGNAALAAAARGAVATGVDPASRLLTVARERAAAQNLTVDFLAGDAASIPVGDQSVDVVLSVFGVIFAPDAAAAIAELTRVVAPDGRIVVTAWPPGGSMSVVNAAAAKFMGEVFGQPNTSASQEPSRAGTPKPLAWHDPEALGAAFAPYGFAVEVNRKSLVFESASAEEYLERSATHPMAVSADRALSQRPDADELRAELWSRLLAAALSVNEDPDGYRFTADYTIATARRS</sequence>
<dbReference type="AlphaFoldDB" id="A0A4R7SV48"/>
<protein>
    <submittedName>
        <fullName evidence="2">Methyltransferase family protein</fullName>
    </submittedName>
</protein>
<evidence type="ECO:0000313" key="3">
    <source>
        <dbReference type="Proteomes" id="UP000295151"/>
    </source>
</evidence>
<keyword evidence="2" id="KW-0489">Methyltransferase</keyword>
<proteinExistence type="predicted"/>
<dbReference type="PANTHER" id="PTHR43464:SF82">
    <property type="entry name" value="METHYLTRANSFERASE DOMAIN-CONTAINING PROTEIN"/>
    <property type="match status" value="1"/>
</dbReference>
<dbReference type="Gene3D" id="3.40.50.150">
    <property type="entry name" value="Vaccinia Virus protein VP39"/>
    <property type="match status" value="1"/>
</dbReference>
<reference evidence="2 3" key="1">
    <citation type="submission" date="2019-03" db="EMBL/GenBank/DDBJ databases">
        <title>Genomic Encyclopedia of Type Strains, Phase III (KMG-III): the genomes of soil and plant-associated and newly described type strains.</title>
        <authorList>
            <person name="Whitman W."/>
        </authorList>
    </citation>
    <scope>NUCLEOTIDE SEQUENCE [LARGE SCALE GENOMIC DNA]</scope>
    <source>
        <strain evidence="2 3">VKM Ac-2575</strain>
    </source>
</reference>
<dbReference type="GO" id="GO:0008757">
    <property type="term" value="F:S-adenosylmethionine-dependent methyltransferase activity"/>
    <property type="evidence" value="ECO:0007669"/>
    <property type="project" value="InterPro"/>
</dbReference>
<dbReference type="Pfam" id="PF08241">
    <property type="entry name" value="Methyltransf_11"/>
    <property type="match status" value="1"/>
</dbReference>